<name>A0A080YYD4_PHYNI</name>
<dbReference type="PROSITE" id="PS51770">
    <property type="entry name" value="HOTDOG_ACOT"/>
    <property type="match status" value="2"/>
</dbReference>
<dbReference type="PANTHER" id="PTHR11049:SF24">
    <property type="entry name" value="CYTOSOLIC ACYL COENZYME A THIOESTER HYDROLASE"/>
    <property type="match status" value="1"/>
</dbReference>
<dbReference type="EMBL" id="ANJA01004113">
    <property type="protein sequence ID" value="ETO59395.1"/>
    <property type="molecule type" value="Genomic_DNA"/>
</dbReference>
<dbReference type="OrthoDB" id="331699at2759"/>
<evidence type="ECO:0000313" key="4">
    <source>
        <dbReference type="EMBL" id="ETO59395.1"/>
    </source>
</evidence>
<evidence type="ECO:0000313" key="5">
    <source>
        <dbReference type="Proteomes" id="UP000028582"/>
    </source>
</evidence>
<gene>
    <name evidence="4" type="ORF">F444_22249</name>
</gene>
<feature type="domain" description="HotDog ACOT-type" evidence="3">
    <location>
        <begin position="205"/>
        <end position="321"/>
    </location>
</feature>
<feature type="coiled-coil region" evidence="2">
    <location>
        <begin position="360"/>
        <end position="387"/>
    </location>
</feature>
<dbReference type="FunFam" id="3.10.129.10:FF:000055">
    <property type="entry name" value="ATP-binding Cassette (ABC) superfamily"/>
    <property type="match status" value="1"/>
</dbReference>
<proteinExistence type="predicted"/>
<protein>
    <recommendedName>
        <fullName evidence="3">HotDog ACOT-type domain-containing protein</fullName>
    </recommendedName>
</protein>
<keyword evidence="1" id="KW-0378">Hydrolase</keyword>
<dbReference type="PANTHER" id="PTHR11049">
    <property type="entry name" value="ACYL COENZYME A THIOESTER HYDROLASE"/>
    <property type="match status" value="1"/>
</dbReference>
<dbReference type="InterPro" id="IPR029069">
    <property type="entry name" value="HotDog_dom_sf"/>
</dbReference>
<dbReference type="InterPro" id="IPR006683">
    <property type="entry name" value="Thioestr_dom"/>
</dbReference>
<dbReference type="AlphaFoldDB" id="A0A080YYD4"/>
<dbReference type="Proteomes" id="UP000028582">
    <property type="component" value="Unassembled WGS sequence"/>
</dbReference>
<dbReference type="GO" id="GO:0052816">
    <property type="term" value="F:long-chain fatty acyl-CoA hydrolase activity"/>
    <property type="evidence" value="ECO:0007669"/>
    <property type="project" value="TreeGrafter"/>
</dbReference>
<evidence type="ECO:0000259" key="3">
    <source>
        <dbReference type="PROSITE" id="PS51770"/>
    </source>
</evidence>
<dbReference type="InterPro" id="IPR033120">
    <property type="entry name" value="HOTDOG_ACOT"/>
</dbReference>
<dbReference type="Gene3D" id="3.10.129.10">
    <property type="entry name" value="Hotdog Thioesterase"/>
    <property type="match status" value="2"/>
</dbReference>
<sequence>MVLLKKLVGTAQDMWRMRRMPTQVRAKDTRLAFTDIIGEDSQKGRWLRTGPILELMDVLAGTISSRVSLGPTATISFDRVDLVKPVFHGDLVRVEGEVIGLSNSSMAVQVSGYRHDVPTGTFQHTHDAIITMVAINRFGRPRKGLPQLFDPDRADYCLKMREVANQRKELARRWQKEQEAVDRIPLIKNSDLLPGETKDEYVSVSETEIEVRNWFLPRNLNINETVFGGDLLTWMDRAALYCAENFTKSEKMVTIAMNRVLFKLPISISDIVTARARVVNVRRYRLEVEVEVFVQSVVDGGERKSHSGYVILFSMYSLERQSSLSVGVFFCYISYFTVLNLDEKDAFKPIDKGLKIDEDNQHEMRMLMKAQKRLEFAEEDKNVHSLKTLEPRL</sequence>
<evidence type="ECO:0000256" key="2">
    <source>
        <dbReference type="SAM" id="Coils"/>
    </source>
</evidence>
<dbReference type="Pfam" id="PF03061">
    <property type="entry name" value="4HBT"/>
    <property type="match status" value="2"/>
</dbReference>
<accession>A0A080YYD4</accession>
<dbReference type="GO" id="GO:0009062">
    <property type="term" value="P:fatty acid catabolic process"/>
    <property type="evidence" value="ECO:0007669"/>
    <property type="project" value="TreeGrafter"/>
</dbReference>
<dbReference type="GO" id="GO:0006637">
    <property type="term" value="P:acyl-CoA metabolic process"/>
    <property type="evidence" value="ECO:0007669"/>
    <property type="project" value="TreeGrafter"/>
</dbReference>
<feature type="domain" description="HotDog ACOT-type" evidence="3">
    <location>
        <begin position="22"/>
        <end position="138"/>
    </location>
</feature>
<organism evidence="4 5">
    <name type="scientific">Phytophthora nicotianae P1976</name>
    <dbReference type="NCBI Taxonomy" id="1317066"/>
    <lineage>
        <taxon>Eukaryota</taxon>
        <taxon>Sar</taxon>
        <taxon>Stramenopiles</taxon>
        <taxon>Oomycota</taxon>
        <taxon>Peronosporomycetes</taxon>
        <taxon>Peronosporales</taxon>
        <taxon>Peronosporaceae</taxon>
        <taxon>Phytophthora</taxon>
    </lineage>
</organism>
<dbReference type="SUPFAM" id="SSF54637">
    <property type="entry name" value="Thioesterase/thiol ester dehydrase-isomerase"/>
    <property type="match status" value="2"/>
</dbReference>
<keyword evidence="2" id="KW-0175">Coiled coil</keyword>
<reference evidence="4 5" key="1">
    <citation type="submission" date="2013-11" db="EMBL/GenBank/DDBJ databases">
        <title>The Genome Sequence of Phytophthora parasitica P1976.</title>
        <authorList>
            <consortium name="The Broad Institute Genomics Platform"/>
            <person name="Russ C."/>
            <person name="Tyler B."/>
            <person name="Panabieres F."/>
            <person name="Shan W."/>
            <person name="Tripathy S."/>
            <person name="Grunwald N."/>
            <person name="Machado M."/>
            <person name="Johnson C.S."/>
            <person name="Walker B."/>
            <person name="Young S."/>
            <person name="Zeng Q."/>
            <person name="Gargeya S."/>
            <person name="Fitzgerald M."/>
            <person name="Haas B."/>
            <person name="Abouelleil A."/>
            <person name="Allen A.W."/>
            <person name="Alvarado L."/>
            <person name="Arachchi H.M."/>
            <person name="Berlin A.M."/>
            <person name="Chapman S.B."/>
            <person name="Gainer-Dewar J."/>
            <person name="Goldberg J."/>
            <person name="Griggs A."/>
            <person name="Gujja S."/>
            <person name="Hansen M."/>
            <person name="Howarth C."/>
            <person name="Imamovic A."/>
            <person name="Ireland A."/>
            <person name="Larimer J."/>
            <person name="McCowan C."/>
            <person name="Murphy C."/>
            <person name="Pearson M."/>
            <person name="Poon T.W."/>
            <person name="Priest M."/>
            <person name="Roberts A."/>
            <person name="Saif S."/>
            <person name="Shea T."/>
            <person name="Sisk P."/>
            <person name="Sykes S."/>
            <person name="Wortman J."/>
            <person name="Nusbaum C."/>
            <person name="Birren B."/>
        </authorList>
    </citation>
    <scope>NUCLEOTIDE SEQUENCE [LARGE SCALE GENOMIC DNA]</scope>
    <source>
        <strain evidence="4 5">P1976</strain>
    </source>
</reference>
<comment type="caution">
    <text evidence="4">The sequence shown here is derived from an EMBL/GenBank/DDBJ whole genome shotgun (WGS) entry which is preliminary data.</text>
</comment>
<dbReference type="InterPro" id="IPR040170">
    <property type="entry name" value="Cytosol_ACT"/>
</dbReference>
<dbReference type="CDD" id="cd03442">
    <property type="entry name" value="BFIT_BACH"/>
    <property type="match status" value="2"/>
</dbReference>
<dbReference type="GO" id="GO:0005829">
    <property type="term" value="C:cytosol"/>
    <property type="evidence" value="ECO:0007669"/>
    <property type="project" value="TreeGrafter"/>
</dbReference>
<evidence type="ECO:0000256" key="1">
    <source>
        <dbReference type="ARBA" id="ARBA00022801"/>
    </source>
</evidence>